<proteinExistence type="predicted"/>
<dbReference type="InterPro" id="IPR000835">
    <property type="entry name" value="HTH_MarR-typ"/>
</dbReference>
<dbReference type="InterPro" id="IPR036390">
    <property type="entry name" value="WH_DNA-bd_sf"/>
</dbReference>
<dbReference type="PROSITE" id="PS50995">
    <property type="entry name" value="HTH_MARR_2"/>
    <property type="match status" value="1"/>
</dbReference>
<dbReference type="PANTHER" id="PTHR33164:SF44">
    <property type="entry name" value="TRANSCRIPTIONAL REGULATORY PROTEIN"/>
    <property type="match status" value="1"/>
</dbReference>
<name>A0ABT0ZQU4_9LACO</name>
<accession>A0ABT0ZQU4</accession>
<evidence type="ECO:0000313" key="2">
    <source>
        <dbReference type="EMBL" id="MCO0832361.1"/>
    </source>
</evidence>
<reference evidence="2 3" key="1">
    <citation type="submission" date="2022-06" db="EMBL/GenBank/DDBJ databases">
        <title>Fructobacillus taiwanensis sp. nov., isolated from the honeybee.</title>
        <authorList>
            <person name="Chen Y.-S."/>
            <person name="Wang L.-T."/>
            <person name="Lee Y.-S."/>
            <person name="Chang Y.-C."/>
            <person name="Wu H.-C."/>
            <person name="Liao C.-Y."/>
            <person name="Chen W.-H."/>
            <person name="Deng J.-N."/>
            <person name="Wang Y.-H."/>
        </authorList>
    </citation>
    <scope>NUCLEOTIDE SEQUENCE [LARGE SCALE GENOMIC DNA]</scope>
    <source>
        <strain evidence="2 3">W13</strain>
    </source>
</reference>
<dbReference type="SUPFAM" id="SSF46785">
    <property type="entry name" value="Winged helix' DNA-binding domain"/>
    <property type="match status" value="1"/>
</dbReference>
<keyword evidence="3" id="KW-1185">Reference proteome</keyword>
<comment type="caution">
    <text evidence="2">The sequence shown here is derived from an EMBL/GenBank/DDBJ whole genome shotgun (WGS) entry which is preliminary data.</text>
</comment>
<dbReference type="SMART" id="SM00347">
    <property type="entry name" value="HTH_MARR"/>
    <property type="match status" value="1"/>
</dbReference>
<evidence type="ECO:0000259" key="1">
    <source>
        <dbReference type="PROSITE" id="PS50995"/>
    </source>
</evidence>
<dbReference type="RefSeq" id="WP_252443449.1">
    <property type="nucleotide sequence ID" value="NZ_JAMWYK010000004.1"/>
</dbReference>
<dbReference type="Gene3D" id="1.10.10.10">
    <property type="entry name" value="Winged helix-like DNA-binding domain superfamily/Winged helix DNA-binding domain"/>
    <property type="match status" value="1"/>
</dbReference>
<evidence type="ECO:0000313" key="3">
    <source>
        <dbReference type="Proteomes" id="UP001523234"/>
    </source>
</evidence>
<dbReference type="Pfam" id="PF12802">
    <property type="entry name" value="MarR_2"/>
    <property type="match status" value="1"/>
</dbReference>
<dbReference type="Proteomes" id="UP001523234">
    <property type="component" value="Unassembled WGS sequence"/>
</dbReference>
<feature type="domain" description="HTH marR-type" evidence="1">
    <location>
        <begin position="1"/>
        <end position="136"/>
    </location>
</feature>
<protein>
    <submittedName>
        <fullName evidence="2">MarR family transcriptional regulator</fullName>
    </submittedName>
</protein>
<dbReference type="PANTHER" id="PTHR33164">
    <property type="entry name" value="TRANSCRIPTIONAL REGULATOR, MARR FAMILY"/>
    <property type="match status" value="1"/>
</dbReference>
<dbReference type="EMBL" id="JAMWYK010000004">
    <property type="protein sequence ID" value="MCO0832361.1"/>
    <property type="molecule type" value="Genomic_DNA"/>
</dbReference>
<gene>
    <name evidence="2" type="ORF">NFX39_04550</name>
</gene>
<organism evidence="2 3">
    <name type="scientific">Fructobacillus apis</name>
    <dbReference type="NCBI Taxonomy" id="2935017"/>
    <lineage>
        <taxon>Bacteria</taxon>
        <taxon>Bacillati</taxon>
        <taxon>Bacillota</taxon>
        <taxon>Bacilli</taxon>
        <taxon>Lactobacillales</taxon>
        <taxon>Lactobacillaceae</taxon>
        <taxon>Fructobacillus</taxon>
    </lineage>
</organism>
<dbReference type="InterPro" id="IPR036388">
    <property type="entry name" value="WH-like_DNA-bd_sf"/>
</dbReference>
<dbReference type="InterPro" id="IPR039422">
    <property type="entry name" value="MarR/SlyA-like"/>
</dbReference>
<sequence length="138" mass="16137">MTKKIKESNIALIYFAYQEFSQNIDFANYKISKTQHRILFLVSQLSQPTIKKLLQIMKMTKQGFIKALKDLEERQLIVTKPSKEDPRVKDLILTKEGKQMIEALNQDQSQKIDALLNKHDGDWKATLDDMVDNYLKSF</sequence>